<dbReference type="PANTHER" id="PTHR23048">
    <property type="entry name" value="MYOSIN LIGHT CHAIN 1, 3"/>
    <property type="match status" value="1"/>
</dbReference>
<proteinExistence type="predicted"/>
<evidence type="ECO:0000313" key="2">
    <source>
        <dbReference type="Proteomes" id="UP000234681"/>
    </source>
</evidence>
<dbReference type="Proteomes" id="UP000234681">
    <property type="component" value="Chromosome 14"/>
</dbReference>
<reference evidence="2" key="1">
    <citation type="submission" date="2005-09" db="EMBL/GenBank/DDBJ databases">
        <authorList>
            <person name="Mural R.J."/>
            <person name="Li P.W."/>
            <person name="Adams M.D."/>
            <person name="Amanatides P.G."/>
            <person name="Baden-Tillson H."/>
            <person name="Barnstead M."/>
            <person name="Chin S.H."/>
            <person name="Dew I."/>
            <person name="Evans C.A."/>
            <person name="Ferriera S."/>
            <person name="Flanigan M."/>
            <person name="Fosler C."/>
            <person name="Glodek A."/>
            <person name="Gu Z."/>
            <person name="Holt R.A."/>
            <person name="Jennings D."/>
            <person name="Kraft C.L."/>
            <person name="Lu F."/>
            <person name="Nguyen T."/>
            <person name="Nusskern D.R."/>
            <person name="Pfannkoch C.M."/>
            <person name="Sitter C."/>
            <person name="Sutton G.G."/>
            <person name="Venter J.C."/>
            <person name="Wang Z."/>
            <person name="Woodage T."/>
            <person name="Zheng X.H."/>
            <person name="Zhong F."/>
        </authorList>
    </citation>
    <scope>NUCLEOTIDE SEQUENCE [LARGE SCALE GENOMIC DNA]</scope>
    <source>
        <strain>BN</strain>
        <strain evidence="2">Sprague-Dawley</strain>
    </source>
</reference>
<dbReference type="SUPFAM" id="SSF47473">
    <property type="entry name" value="EF-hand"/>
    <property type="match status" value="1"/>
</dbReference>
<dbReference type="EMBL" id="CH473981">
    <property type="protein sequence ID" value="EDL90000.1"/>
    <property type="molecule type" value="Genomic_DNA"/>
</dbReference>
<name>A6JD78_RAT</name>
<dbReference type="InterPro" id="IPR011992">
    <property type="entry name" value="EF-hand-dom_pair"/>
</dbReference>
<evidence type="ECO:0000313" key="1">
    <source>
        <dbReference type="EMBL" id="EDL90000.1"/>
    </source>
</evidence>
<organism evidence="1 2">
    <name type="scientific">Rattus norvegicus</name>
    <name type="common">Rat</name>
    <dbReference type="NCBI Taxonomy" id="10116"/>
    <lineage>
        <taxon>Eukaryota</taxon>
        <taxon>Metazoa</taxon>
        <taxon>Chordata</taxon>
        <taxon>Craniata</taxon>
        <taxon>Vertebrata</taxon>
        <taxon>Euteleostomi</taxon>
        <taxon>Mammalia</taxon>
        <taxon>Eutheria</taxon>
        <taxon>Euarchontoglires</taxon>
        <taxon>Glires</taxon>
        <taxon>Rodentia</taxon>
        <taxon>Myomorpha</taxon>
        <taxon>Muroidea</taxon>
        <taxon>Muridae</taxon>
        <taxon>Murinae</taxon>
        <taxon>Rattus</taxon>
    </lineage>
</organism>
<sequence>MEHFLTMLQTVAKDKDQGIYEDYSEDLCVLTRKGTVMGAEICHVLVSLGEKMTEEEVGMLVAGCEDSNGGIIYKEL</sequence>
<dbReference type="Gene3D" id="1.10.238.10">
    <property type="entry name" value="EF-hand"/>
    <property type="match status" value="1"/>
</dbReference>
<accession>A6JD78</accession>
<dbReference type="AlphaFoldDB" id="A6JD78"/>
<protein>
    <submittedName>
        <fullName evidence="1">RCG57039</fullName>
    </submittedName>
</protein>
<gene>
    <name evidence="1" type="ORF">rCG_57039</name>
</gene>
<dbReference type="PANTHER" id="PTHR23048:SF7">
    <property type="entry name" value="SIMILAR TO MYOSIN, LIGHT POLYPEPTIDE 6, ALKALI, SMOOTH MUSCLE AND NON-MUSCLE"/>
    <property type="match status" value="1"/>
</dbReference>
<dbReference type="InterPro" id="IPR050230">
    <property type="entry name" value="CALM/Myosin/TropC-like"/>
</dbReference>
<feature type="non-terminal residue" evidence="1">
    <location>
        <position position="76"/>
    </location>
</feature>